<feature type="domain" description="DUF2090" evidence="1">
    <location>
        <begin position="4"/>
        <end position="290"/>
    </location>
</feature>
<organism evidence="2 3">
    <name type="scientific">Deinococcus detaillensis</name>
    <dbReference type="NCBI Taxonomy" id="2592048"/>
    <lineage>
        <taxon>Bacteria</taxon>
        <taxon>Thermotogati</taxon>
        <taxon>Deinococcota</taxon>
        <taxon>Deinococci</taxon>
        <taxon>Deinococcales</taxon>
        <taxon>Deinococcaceae</taxon>
        <taxon>Deinococcus</taxon>
    </lineage>
</organism>
<sequence length="295" mass="32583">MKPNPSALYILPFDHRGSFEQGLFGLEPPLSAEQTAQIKAAKQVVYEGFLEANEALDKGGILVDEQFGAEILQDAQRRGILTACPVEKSGQDEFDFEYGDDYEAHIEAMNPAYVKVLVRYNPTGDGESNARQREKLARLSTYLQAAQRPLMFELLVPATDTEKTADYDTQIRPELMVRAIHELQDAGIEPQLWKVEGVGSHQNAEALVQAARCGGRGNVDLIILGRGADDQQVKAWLETAATTPGFTGFAVGRTTFWDALKAYLAKEISREAAVSQIARNYSGWVQAFESARKKV</sequence>
<dbReference type="SUPFAM" id="SSF51569">
    <property type="entry name" value="Aldolase"/>
    <property type="match status" value="1"/>
</dbReference>
<reference evidence="2 3" key="1">
    <citation type="submission" date="2019-07" db="EMBL/GenBank/DDBJ databases">
        <title>Deinococcus detaillus sp. nov., isolated from humus soil in Antarctica.</title>
        <authorList>
            <person name="Zhang K."/>
        </authorList>
    </citation>
    <scope>NUCLEOTIDE SEQUENCE [LARGE SCALE GENOMIC DNA]</scope>
    <source>
        <strain evidence="2 3">H1</strain>
    </source>
</reference>
<dbReference type="RefSeq" id="WP_143721129.1">
    <property type="nucleotide sequence ID" value="NZ_VKDB01000014.1"/>
</dbReference>
<evidence type="ECO:0000259" key="1">
    <source>
        <dbReference type="Pfam" id="PF09863"/>
    </source>
</evidence>
<dbReference type="Pfam" id="PF09863">
    <property type="entry name" value="DUF2090"/>
    <property type="match status" value="1"/>
</dbReference>
<evidence type="ECO:0000313" key="3">
    <source>
        <dbReference type="Proteomes" id="UP000316092"/>
    </source>
</evidence>
<proteinExistence type="predicted"/>
<protein>
    <submittedName>
        <fullName evidence="2">DUF2090 domain-containing protein</fullName>
    </submittedName>
</protein>
<dbReference type="InterPro" id="IPR018659">
    <property type="entry name" value="DUF2090"/>
</dbReference>
<dbReference type="Gene3D" id="3.20.20.70">
    <property type="entry name" value="Aldolase class I"/>
    <property type="match status" value="1"/>
</dbReference>
<gene>
    <name evidence="2" type="ORF">FNU79_12300</name>
</gene>
<accession>A0A553USY9</accession>
<evidence type="ECO:0000313" key="2">
    <source>
        <dbReference type="EMBL" id="TSA83111.1"/>
    </source>
</evidence>
<comment type="caution">
    <text evidence="2">The sequence shown here is derived from an EMBL/GenBank/DDBJ whole genome shotgun (WGS) entry which is preliminary data.</text>
</comment>
<dbReference type="InterPro" id="IPR013785">
    <property type="entry name" value="Aldolase_TIM"/>
</dbReference>
<dbReference type="AlphaFoldDB" id="A0A553USY9"/>
<dbReference type="OrthoDB" id="111160at2"/>
<dbReference type="Proteomes" id="UP000316092">
    <property type="component" value="Unassembled WGS sequence"/>
</dbReference>
<keyword evidence="3" id="KW-1185">Reference proteome</keyword>
<name>A0A553USY9_9DEIO</name>
<dbReference type="EMBL" id="VKDB01000014">
    <property type="protein sequence ID" value="TSA83111.1"/>
    <property type="molecule type" value="Genomic_DNA"/>
</dbReference>